<dbReference type="Gene3D" id="3.30.1110.10">
    <property type="match status" value="1"/>
</dbReference>
<dbReference type="PROSITE" id="PS00584">
    <property type="entry name" value="PFKB_KINASES_2"/>
    <property type="match status" value="1"/>
</dbReference>
<organism evidence="5 6">
    <name type="scientific">Candidatus Rhodoblastus alkanivorans</name>
    <dbReference type="NCBI Taxonomy" id="2954117"/>
    <lineage>
        <taxon>Bacteria</taxon>
        <taxon>Pseudomonadati</taxon>
        <taxon>Pseudomonadota</taxon>
        <taxon>Alphaproteobacteria</taxon>
        <taxon>Hyphomicrobiales</taxon>
        <taxon>Rhodoblastaceae</taxon>
        <taxon>Rhodoblastus</taxon>
    </lineage>
</organism>
<dbReference type="GO" id="GO:0016301">
    <property type="term" value="F:kinase activity"/>
    <property type="evidence" value="ECO:0007669"/>
    <property type="project" value="UniProtKB-KW"/>
</dbReference>
<dbReference type="InterPro" id="IPR002173">
    <property type="entry name" value="Carboh/pur_kinase_PfkB_CS"/>
</dbReference>
<dbReference type="InterPro" id="IPR011611">
    <property type="entry name" value="PfkB_dom"/>
</dbReference>
<dbReference type="InterPro" id="IPR052700">
    <property type="entry name" value="Carb_kinase_PfkB-like"/>
</dbReference>
<dbReference type="PANTHER" id="PTHR43320:SF3">
    <property type="entry name" value="CARBOHYDRATE KINASE PFKB DOMAIN-CONTAINING PROTEIN"/>
    <property type="match status" value="1"/>
</dbReference>
<evidence type="ECO:0000256" key="1">
    <source>
        <dbReference type="ARBA" id="ARBA00010688"/>
    </source>
</evidence>
<dbReference type="InterPro" id="IPR029056">
    <property type="entry name" value="Ribokinase-like"/>
</dbReference>
<evidence type="ECO:0000256" key="2">
    <source>
        <dbReference type="ARBA" id="ARBA00022679"/>
    </source>
</evidence>
<sequence>MSTHQFDVLGLGNAIVDVIAPVHDEFLVKAGLHKGSMQLVDEARAQWLYDAMGATTIMSGGSAANTIAGLASLGGKGAFVGKVAADEAGHAFAHDIRATGVHFATAPAADGPSTARCLVLVTPDGQRTMNTFLGACQNLTSADLDPVEVASARILYLEGYLWDPPAAKQAFIDASRIAHGAGREVALTLSDVFCVDRHQQEFLGLMRDGVIDILFANESELHALYQTSDFATAVAALRQEKILAAVTRSEKGAIIVQGERTWEVSAAPIDSLVDTTGAGDLFAAGFLAAYTRGRPLDYCARLGALSASEIIQHFGARPEVELSLLAEQSLYLREAEAPQRA</sequence>
<comment type="similarity">
    <text evidence="1">Belongs to the carbohydrate kinase PfkB family.</text>
</comment>
<protein>
    <submittedName>
        <fullName evidence="5">Adenosine kinase</fullName>
    </submittedName>
</protein>
<name>A0ABS9Z1N2_9HYPH</name>
<evidence type="ECO:0000313" key="6">
    <source>
        <dbReference type="Proteomes" id="UP001139104"/>
    </source>
</evidence>
<dbReference type="RefSeq" id="WP_243065590.1">
    <property type="nucleotide sequence ID" value="NZ_JAIVFK010000007.1"/>
</dbReference>
<evidence type="ECO:0000256" key="3">
    <source>
        <dbReference type="ARBA" id="ARBA00022777"/>
    </source>
</evidence>
<keyword evidence="6" id="KW-1185">Reference proteome</keyword>
<dbReference type="PANTHER" id="PTHR43320">
    <property type="entry name" value="SUGAR KINASE"/>
    <property type="match status" value="1"/>
</dbReference>
<evidence type="ECO:0000259" key="4">
    <source>
        <dbReference type="Pfam" id="PF00294"/>
    </source>
</evidence>
<comment type="caution">
    <text evidence="5">The sequence shown here is derived from an EMBL/GenBank/DDBJ whole genome shotgun (WGS) entry which is preliminary data.</text>
</comment>
<dbReference type="Pfam" id="PF00294">
    <property type="entry name" value="PfkB"/>
    <property type="match status" value="1"/>
</dbReference>
<evidence type="ECO:0000313" key="5">
    <source>
        <dbReference type="EMBL" id="MCI4681533.1"/>
    </source>
</evidence>
<keyword evidence="3 5" id="KW-0418">Kinase</keyword>
<dbReference type="Gene3D" id="3.40.1190.20">
    <property type="match status" value="1"/>
</dbReference>
<dbReference type="EMBL" id="JAIVFP010000001">
    <property type="protein sequence ID" value="MCI4681533.1"/>
    <property type="molecule type" value="Genomic_DNA"/>
</dbReference>
<keyword evidence="2" id="KW-0808">Transferase</keyword>
<dbReference type="Proteomes" id="UP001139104">
    <property type="component" value="Unassembled WGS sequence"/>
</dbReference>
<proteinExistence type="inferred from homology"/>
<dbReference type="CDD" id="cd01168">
    <property type="entry name" value="adenosine_kinase"/>
    <property type="match status" value="1"/>
</dbReference>
<dbReference type="SUPFAM" id="SSF53613">
    <property type="entry name" value="Ribokinase-like"/>
    <property type="match status" value="1"/>
</dbReference>
<reference evidence="5" key="1">
    <citation type="journal article" date="2022" name="ISME J.">
        <title>Identification of active gaseous-alkane degraders at natural gas seeps.</title>
        <authorList>
            <person name="Farhan Ul Haque M."/>
            <person name="Hernandez M."/>
            <person name="Crombie A.T."/>
            <person name="Murrell J.C."/>
        </authorList>
    </citation>
    <scope>NUCLEOTIDE SEQUENCE</scope>
    <source>
        <strain evidence="5">PC2</strain>
    </source>
</reference>
<accession>A0ABS9Z1N2</accession>
<gene>
    <name evidence="5" type="ORF">K2U94_01890</name>
</gene>
<feature type="domain" description="Carbohydrate kinase PfkB" evidence="4">
    <location>
        <begin position="56"/>
        <end position="318"/>
    </location>
</feature>